<dbReference type="OrthoDB" id="5982876at2759"/>
<feature type="region of interest" description="Disordered" evidence="6">
    <location>
        <begin position="97"/>
        <end position="122"/>
    </location>
</feature>
<name>A0A226D683_FOLCA</name>
<comment type="caution">
    <text evidence="8">The sequence shown here is derived from an EMBL/GenBank/DDBJ whole genome shotgun (WGS) entry which is preliminary data.</text>
</comment>
<feature type="compositionally biased region" description="Polar residues" evidence="6">
    <location>
        <begin position="97"/>
        <end position="120"/>
    </location>
</feature>
<dbReference type="SMART" id="SM00980">
    <property type="entry name" value="THAP"/>
    <property type="match status" value="1"/>
</dbReference>
<dbReference type="AlphaFoldDB" id="A0A226D683"/>
<dbReference type="GO" id="GO:0003677">
    <property type="term" value="F:DNA binding"/>
    <property type="evidence" value="ECO:0007669"/>
    <property type="project" value="UniProtKB-UniRule"/>
</dbReference>
<gene>
    <name evidence="8" type="ORF">Fcan01_24836</name>
</gene>
<evidence type="ECO:0000256" key="6">
    <source>
        <dbReference type="SAM" id="MobiDB-lite"/>
    </source>
</evidence>
<evidence type="ECO:0000259" key="7">
    <source>
        <dbReference type="PROSITE" id="PS50950"/>
    </source>
</evidence>
<feature type="domain" description="THAP-type" evidence="7">
    <location>
        <begin position="1"/>
        <end position="80"/>
    </location>
</feature>
<keyword evidence="2 5" id="KW-0863">Zinc-finger</keyword>
<evidence type="ECO:0000256" key="4">
    <source>
        <dbReference type="ARBA" id="ARBA00023125"/>
    </source>
</evidence>
<protein>
    <recommendedName>
        <fullName evidence="7">THAP-type domain-containing protein</fullName>
    </recommendedName>
</protein>
<keyword evidence="9" id="KW-1185">Reference proteome</keyword>
<keyword evidence="4 5" id="KW-0238">DNA-binding</keyword>
<evidence type="ECO:0000313" key="9">
    <source>
        <dbReference type="Proteomes" id="UP000198287"/>
    </source>
</evidence>
<evidence type="ECO:0000256" key="3">
    <source>
        <dbReference type="ARBA" id="ARBA00022833"/>
    </source>
</evidence>
<evidence type="ECO:0000313" key="8">
    <source>
        <dbReference type="EMBL" id="OXA40368.1"/>
    </source>
</evidence>
<dbReference type="GO" id="GO:0008270">
    <property type="term" value="F:zinc ion binding"/>
    <property type="evidence" value="ECO:0007669"/>
    <property type="project" value="UniProtKB-KW"/>
</dbReference>
<keyword evidence="3" id="KW-0862">Zinc</keyword>
<dbReference type="PROSITE" id="PS50950">
    <property type="entry name" value="ZF_THAP"/>
    <property type="match status" value="1"/>
</dbReference>
<sequence>MPGHHRCVVMDGRNLREDASRSGLSFFAFPEDHRKLVWCTALNLDPEASYKGKVICSEHFLTEDMKFTRKLLPNATPKIVQNVSRIQPTKDLTSTSISVKTFRSRSTQSDPEPIISTSQNGRKRLKTSCKKVLPKKILQKSPANKSCQKVL</sequence>
<dbReference type="Proteomes" id="UP000198287">
    <property type="component" value="Unassembled WGS sequence"/>
</dbReference>
<proteinExistence type="predicted"/>
<keyword evidence="1" id="KW-0479">Metal-binding</keyword>
<dbReference type="EMBL" id="LNIX01000034">
    <property type="protein sequence ID" value="OXA40368.1"/>
    <property type="molecule type" value="Genomic_DNA"/>
</dbReference>
<evidence type="ECO:0000256" key="5">
    <source>
        <dbReference type="PROSITE-ProRule" id="PRU00309"/>
    </source>
</evidence>
<dbReference type="InterPro" id="IPR006612">
    <property type="entry name" value="THAP_Znf"/>
</dbReference>
<dbReference type="SUPFAM" id="SSF57716">
    <property type="entry name" value="Glucocorticoid receptor-like (DNA-binding domain)"/>
    <property type="match status" value="1"/>
</dbReference>
<evidence type="ECO:0000256" key="2">
    <source>
        <dbReference type="ARBA" id="ARBA00022771"/>
    </source>
</evidence>
<organism evidence="8 9">
    <name type="scientific">Folsomia candida</name>
    <name type="common">Springtail</name>
    <dbReference type="NCBI Taxonomy" id="158441"/>
    <lineage>
        <taxon>Eukaryota</taxon>
        <taxon>Metazoa</taxon>
        <taxon>Ecdysozoa</taxon>
        <taxon>Arthropoda</taxon>
        <taxon>Hexapoda</taxon>
        <taxon>Collembola</taxon>
        <taxon>Entomobryomorpha</taxon>
        <taxon>Isotomoidea</taxon>
        <taxon>Isotomidae</taxon>
        <taxon>Proisotominae</taxon>
        <taxon>Folsomia</taxon>
    </lineage>
</organism>
<accession>A0A226D683</accession>
<reference evidence="8 9" key="1">
    <citation type="submission" date="2015-12" db="EMBL/GenBank/DDBJ databases">
        <title>The genome of Folsomia candida.</title>
        <authorList>
            <person name="Faddeeva A."/>
            <person name="Derks M.F."/>
            <person name="Anvar Y."/>
            <person name="Smit S."/>
            <person name="Van Straalen N."/>
            <person name="Roelofs D."/>
        </authorList>
    </citation>
    <scope>NUCLEOTIDE SEQUENCE [LARGE SCALE GENOMIC DNA]</scope>
    <source>
        <strain evidence="8 9">VU population</strain>
        <tissue evidence="8">Whole body</tissue>
    </source>
</reference>
<evidence type="ECO:0000256" key="1">
    <source>
        <dbReference type="ARBA" id="ARBA00022723"/>
    </source>
</evidence>
<dbReference type="Pfam" id="PF05485">
    <property type="entry name" value="THAP"/>
    <property type="match status" value="1"/>
</dbReference>